<dbReference type="InterPro" id="IPR011042">
    <property type="entry name" value="6-blade_b-propeller_TolB-like"/>
</dbReference>
<comment type="similarity">
    <text evidence="1">Belongs to the SMP-30/CGR1 family.</text>
</comment>
<feature type="binding site" evidence="3">
    <location>
        <position position="171"/>
    </location>
    <ligand>
        <name>a divalent metal cation</name>
        <dbReference type="ChEBI" id="CHEBI:60240"/>
    </ligand>
</feature>
<evidence type="ECO:0000256" key="1">
    <source>
        <dbReference type="ARBA" id="ARBA00008853"/>
    </source>
</evidence>
<dbReference type="GO" id="GO:0004341">
    <property type="term" value="F:gluconolactonase activity"/>
    <property type="evidence" value="ECO:0007669"/>
    <property type="project" value="TreeGrafter"/>
</dbReference>
<feature type="active site" description="Proton donor/acceptor" evidence="2">
    <location>
        <position position="220"/>
    </location>
</feature>
<feature type="binding site" evidence="3">
    <location>
        <position position="118"/>
    </location>
    <ligand>
        <name>substrate</name>
    </ligand>
</feature>
<dbReference type="Proteomes" id="UP001239445">
    <property type="component" value="Unassembled WGS sequence"/>
</dbReference>
<feature type="binding site" evidence="3">
    <location>
        <position position="220"/>
    </location>
    <ligand>
        <name>a divalent metal cation</name>
        <dbReference type="ChEBI" id="CHEBI:60240"/>
    </ligand>
</feature>
<comment type="caution">
    <text evidence="5">The sequence shown here is derived from an EMBL/GenBank/DDBJ whole genome shotgun (WGS) entry which is preliminary data.</text>
</comment>
<keyword evidence="3" id="KW-0862">Zinc</keyword>
<proteinExistence type="inferred from homology"/>
<dbReference type="Pfam" id="PF08450">
    <property type="entry name" value="SGL"/>
    <property type="match status" value="1"/>
</dbReference>
<dbReference type="PANTHER" id="PTHR10907:SF47">
    <property type="entry name" value="REGUCALCIN"/>
    <property type="match status" value="1"/>
</dbReference>
<evidence type="ECO:0000313" key="6">
    <source>
        <dbReference type="Proteomes" id="UP001239445"/>
    </source>
</evidence>
<dbReference type="InterPro" id="IPR013658">
    <property type="entry name" value="SGL"/>
</dbReference>
<keyword evidence="6" id="KW-1185">Reference proteome</keyword>
<dbReference type="InterPro" id="IPR005511">
    <property type="entry name" value="SMP-30"/>
</dbReference>
<dbReference type="Gene3D" id="2.120.10.30">
    <property type="entry name" value="TolB, C-terminal domain"/>
    <property type="match status" value="1"/>
</dbReference>
<evidence type="ECO:0000313" key="5">
    <source>
        <dbReference type="EMBL" id="KAK1751692.1"/>
    </source>
</evidence>
<dbReference type="SUPFAM" id="SSF63829">
    <property type="entry name" value="Calcium-dependent phosphotriesterase"/>
    <property type="match status" value="1"/>
</dbReference>
<name>A0AAJ0F300_9PEZI</name>
<evidence type="ECO:0000259" key="4">
    <source>
        <dbReference type="Pfam" id="PF08450"/>
    </source>
</evidence>
<dbReference type="AlphaFoldDB" id="A0AAJ0F300"/>
<accession>A0AAJ0F300</accession>
<protein>
    <submittedName>
        <fullName evidence="5">Regucalcin</fullName>
    </submittedName>
</protein>
<dbReference type="GO" id="GO:0005509">
    <property type="term" value="F:calcium ion binding"/>
    <property type="evidence" value="ECO:0007669"/>
    <property type="project" value="TreeGrafter"/>
</dbReference>
<feature type="binding site" evidence="3">
    <location>
        <position position="120"/>
    </location>
    <ligand>
        <name>substrate</name>
    </ligand>
</feature>
<feature type="binding site" evidence="3">
    <location>
        <position position="26"/>
    </location>
    <ligand>
        <name>a divalent metal cation</name>
        <dbReference type="ChEBI" id="CHEBI:60240"/>
    </ligand>
</feature>
<reference evidence="5" key="1">
    <citation type="submission" date="2023-06" db="EMBL/GenBank/DDBJ databases">
        <title>Genome-scale phylogeny and comparative genomics of the fungal order Sordariales.</title>
        <authorList>
            <consortium name="Lawrence Berkeley National Laboratory"/>
            <person name="Hensen N."/>
            <person name="Bonometti L."/>
            <person name="Westerberg I."/>
            <person name="Brannstrom I.O."/>
            <person name="Guillou S."/>
            <person name="Cros-Aarteil S."/>
            <person name="Calhoun S."/>
            <person name="Haridas S."/>
            <person name="Kuo A."/>
            <person name="Mondo S."/>
            <person name="Pangilinan J."/>
            <person name="Riley R."/>
            <person name="Labutti K."/>
            <person name="Andreopoulos B."/>
            <person name="Lipzen A."/>
            <person name="Chen C."/>
            <person name="Yanf M."/>
            <person name="Daum C."/>
            <person name="Ng V."/>
            <person name="Clum A."/>
            <person name="Steindorff A."/>
            <person name="Ohm R."/>
            <person name="Martin F."/>
            <person name="Silar P."/>
            <person name="Natvig D."/>
            <person name="Lalanne C."/>
            <person name="Gautier V."/>
            <person name="Ament-Velasquez S.L."/>
            <person name="Kruys A."/>
            <person name="Hutchinson M.I."/>
            <person name="Powell A.J."/>
            <person name="Barry K."/>
            <person name="Miller A.N."/>
            <person name="Grigoriev I.V."/>
            <person name="Debuchy R."/>
            <person name="Gladieux P."/>
            <person name="Thoren M.H."/>
            <person name="Johannesson H."/>
        </authorList>
    </citation>
    <scope>NUCLEOTIDE SEQUENCE</scope>
    <source>
        <strain evidence="5">PSN4</strain>
    </source>
</reference>
<dbReference type="PRINTS" id="PR01790">
    <property type="entry name" value="SMP30FAMILY"/>
</dbReference>
<dbReference type="PANTHER" id="PTHR10907">
    <property type="entry name" value="REGUCALCIN"/>
    <property type="match status" value="1"/>
</dbReference>
<organism evidence="5 6">
    <name type="scientific">Echria macrotheca</name>
    <dbReference type="NCBI Taxonomy" id="438768"/>
    <lineage>
        <taxon>Eukaryota</taxon>
        <taxon>Fungi</taxon>
        <taxon>Dikarya</taxon>
        <taxon>Ascomycota</taxon>
        <taxon>Pezizomycotina</taxon>
        <taxon>Sordariomycetes</taxon>
        <taxon>Sordariomycetidae</taxon>
        <taxon>Sordariales</taxon>
        <taxon>Schizotheciaceae</taxon>
        <taxon>Echria</taxon>
    </lineage>
</organism>
<evidence type="ECO:0000256" key="2">
    <source>
        <dbReference type="PIRSR" id="PIRSR605511-1"/>
    </source>
</evidence>
<evidence type="ECO:0000256" key="3">
    <source>
        <dbReference type="PIRSR" id="PIRSR605511-2"/>
    </source>
</evidence>
<feature type="domain" description="SMP-30/Gluconolactonase/LRE-like region" evidence="4">
    <location>
        <begin position="24"/>
        <end position="275"/>
    </location>
</feature>
<gene>
    <name evidence="5" type="ORF">QBC47DRAFT_405708</name>
</gene>
<sequence length="310" mass="34003">MAHQSSDIQQWHVTEPYLNLHCELGEGPYHEKSTNTLRFVDIKKKQIHSVSLSQGPESVTTIQLDVPVTVTANIEGVDPQDKILVGLKYGVAVLDRKTGKYEYVGKFSGGGDDNARLRSNDGAVDPHGRFWLGTMTDFGFGDFLPEGSLFRFDGGNKTAPQTTHTGLTIPNSVGWSPDRRTMYFTHSSARQVLAFDYDAADGSLSNERVFYRHEGPGEPDGFRVDADGHVWHAVWGESRIIRLSPEGRLAGQVNLPTRHITCCEFVGTELFITCAADEDGEGDSKALGGALFRVDVGTTGLGHFDFKLSP</sequence>
<comment type="cofactor">
    <cofactor evidence="3">
        <name>Zn(2+)</name>
        <dbReference type="ChEBI" id="CHEBI:29105"/>
    </cofactor>
    <text evidence="3">Binds 1 divalent metal cation per subunit.</text>
</comment>
<keyword evidence="3" id="KW-0479">Metal-binding</keyword>
<dbReference type="EMBL" id="MU839841">
    <property type="protein sequence ID" value="KAK1751692.1"/>
    <property type="molecule type" value="Genomic_DNA"/>
</dbReference>